<keyword evidence="2" id="KW-1185">Reference proteome</keyword>
<organism evidence="1 2">
    <name type="scientific">Elsinoe batatas</name>
    <dbReference type="NCBI Taxonomy" id="2601811"/>
    <lineage>
        <taxon>Eukaryota</taxon>
        <taxon>Fungi</taxon>
        <taxon>Dikarya</taxon>
        <taxon>Ascomycota</taxon>
        <taxon>Pezizomycotina</taxon>
        <taxon>Dothideomycetes</taxon>
        <taxon>Dothideomycetidae</taxon>
        <taxon>Myriangiales</taxon>
        <taxon>Elsinoaceae</taxon>
        <taxon>Elsinoe</taxon>
    </lineage>
</organism>
<dbReference type="SUPFAM" id="SSF49870">
    <property type="entry name" value="Osmotin, thaumatin-like protein"/>
    <property type="match status" value="1"/>
</dbReference>
<dbReference type="InterPro" id="IPR037176">
    <property type="entry name" value="Osmotin/thaumatin-like_sf"/>
</dbReference>
<dbReference type="PROSITE" id="PS51367">
    <property type="entry name" value="THAUMATIN_2"/>
    <property type="match status" value="1"/>
</dbReference>
<evidence type="ECO:0000313" key="1">
    <source>
        <dbReference type="EMBL" id="KAG8630691.1"/>
    </source>
</evidence>
<dbReference type="Gene3D" id="2.60.110.10">
    <property type="entry name" value="Thaumatin"/>
    <property type="match status" value="1"/>
</dbReference>
<comment type="caution">
    <text evidence="1">The sequence shown here is derived from an EMBL/GenBank/DDBJ whole genome shotgun (WGS) entry which is preliminary data.</text>
</comment>
<dbReference type="OrthoDB" id="4964903at2759"/>
<sequence length="138" mass="14963">MANGWEVVPATGCVNASDGQPCQNVLCQPLPEWRCPEENLVRSNPGYSVAQSFAPLNGVCLSNCSLKGTDEACCQGSFKSPSTCMDTSSALKSACQHAYSYTYDDIADIHLWRWDPANTRRLLTLISCPSASSYFVIA</sequence>
<protein>
    <submittedName>
        <fullName evidence="1">Uncharacterized protein</fullName>
    </submittedName>
</protein>
<dbReference type="PANTHER" id="PTHR31048">
    <property type="entry name" value="OS03G0233200 PROTEIN"/>
    <property type="match status" value="1"/>
</dbReference>
<dbReference type="Pfam" id="PF00314">
    <property type="entry name" value="Thaumatin"/>
    <property type="match status" value="1"/>
</dbReference>
<reference evidence="1" key="1">
    <citation type="submission" date="2021-07" db="EMBL/GenBank/DDBJ databases">
        <title>Elsinoe batatas strain:CRI-CJ2 Genome sequencing and assembly.</title>
        <authorList>
            <person name="Huang L."/>
        </authorList>
    </citation>
    <scope>NUCLEOTIDE SEQUENCE</scope>
    <source>
        <strain evidence="1">CRI-CJ2</strain>
    </source>
</reference>
<gene>
    <name evidence="1" type="ORF">KVT40_002310</name>
</gene>
<evidence type="ECO:0000313" key="2">
    <source>
        <dbReference type="Proteomes" id="UP000809789"/>
    </source>
</evidence>
<dbReference type="InterPro" id="IPR001938">
    <property type="entry name" value="Thaumatin"/>
</dbReference>
<name>A0A8K0PI29_9PEZI</name>
<dbReference type="Proteomes" id="UP000809789">
    <property type="component" value="Unassembled WGS sequence"/>
</dbReference>
<accession>A0A8K0PI29</accession>
<proteinExistence type="predicted"/>
<dbReference type="AlphaFoldDB" id="A0A8K0PI29"/>
<dbReference type="EMBL" id="JAESVG020000002">
    <property type="protein sequence ID" value="KAG8630691.1"/>
    <property type="molecule type" value="Genomic_DNA"/>
</dbReference>